<dbReference type="Pfam" id="PF01855">
    <property type="entry name" value="POR_N"/>
    <property type="match status" value="1"/>
</dbReference>
<dbReference type="SUPFAM" id="SSF52922">
    <property type="entry name" value="TK C-terminal domain-like"/>
    <property type="match status" value="1"/>
</dbReference>
<dbReference type="AlphaFoldDB" id="A0A096BT12"/>
<dbReference type="SUPFAM" id="SSF53323">
    <property type="entry name" value="Pyruvate-ferredoxin oxidoreductase, PFOR, domain III"/>
    <property type="match status" value="1"/>
</dbReference>
<dbReference type="GO" id="GO:0006979">
    <property type="term" value="P:response to oxidative stress"/>
    <property type="evidence" value="ECO:0007669"/>
    <property type="project" value="TreeGrafter"/>
</dbReference>
<dbReference type="PANTHER" id="PTHR32154">
    <property type="entry name" value="PYRUVATE-FLAVODOXIN OXIDOREDUCTASE-RELATED"/>
    <property type="match status" value="1"/>
</dbReference>
<dbReference type="EMBL" id="JRNQ01000003">
    <property type="protein sequence ID" value="KGF45837.1"/>
    <property type="molecule type" value="Genomic_DNA"/>
</dbReference>
<sequence>MDAPIEVKNLDHVVVHFSGDSGDGMQLAGNIFSTVSATVGNDISTFPDYPADIRAPQGSLTGVSGFQVHIGAGKVYTPGDKCDVLVAMNAAALKMQYHHCKPQSTIIIDTDSFGSRDLRKADFSSDDYLGEMGIDPDRVVACPITTMVKDCLADSGMDNKSILKCRNMFALGLVCWLFNRELALVFDFLRKKFAKKPNLVDANIKVVQAGYNYGNNVHASVPNTYRVETTEKVPGRYMDITGNKATAYGLIAAAEKAGLRLFLGSYPITPATDILHELTKHKSLGVTTVQCEDEIAGCASAIGAAFAGALAVTSTSGPGICLKSEAMNLAVIDELPLVIVDVQRGGPSTGLPTKSEQTDLLQVLYGRNGESPMPVIAATSPTDCFDAAYNACKIALEHMTPVVLLTDAFIANGSAAWKLPNIDDLPDIKPHYATDAQKYKYSPYKRDNQTLARYWAIPGTEGYAHILGGLEKDGETGTISTDPENHDMMDHLRWDKVARIPVPDLEVLGDKDDASLLIVGFGSTFGHLYATMKELRARGRKVALAQFKYINPLPKNTAEILHRYPKVVIAEQNLGQLAALLRIRLNNFVPYQYNQVKGQPFVVRELVKQFDELITAPLPKEIGGTFYNKILQ</sequence>
<dbReference type="CDD" id="cd07034">
    <property type="entry name" value="TPP_PYR_PFOR_IOR-alpha_like"/>
    <property type="match status" value="1"/>
</dbReference>
<gene>
    <name evidence="4" type="ORF">HMPREF0647_00785</name>
</gene>
<evidence type="ECO:0000313" key="4">
    <source>
        <dbReference type="EMBL" id="KGF45837.1"/>
    </source>
</evidence>
<comment type="caution">
    <text evidence="4">The sequence shown here is derived from an EMBL/GenBank/DDBJ whole genome shotgun (WGS) entry which is preliminary data.</text>
</comment>
<proteinExistence type="predicted"/>
<dbReference type="InterPro" id="IPR019752">
    <property type="entry name" value="Pyrv/ketoisovalerate_OxRed_cat"/>
</dbReference>
<dbReference type="GeneID" id="78530663"/>
<dbReference type="SUPFAM" id="SSF52518">
    <property type="entry name" value="Thiamin diphosphate-binding fold (THDP-binding)"/>
    <property type="match status" value="1"/>
</dbReference>
<dbReference type="InterPro" id="IPR029061">
    <property type="entry name" value="THDP-binding"/>
</dbReference>
<protein>
    <submittedName>
        <fullName evidence="4">MFS transporter</fullName>
    </submittedName>
</protein>
<name>A0A096BT12_9BACT</name>
<dbReference type="Proteomes" id="UP000029525">
    <property type="component" value="Unassembled WGS sequence"/>
</dbReference>
<dbReference type="InterPro" id="IPR002880">
    <property type="entry name" value="Pyrv_Fd/Flavodoxin_OxRdtase_N"/>
</dbReference>
<dbReference type="OrthoDB" id="9794954at2"/>
<dbReference type="Gene3D" id="3.40.50.970">
    <property type="match status" value="1"/>
</dbReference>
<accession>A0A096BT12</accession>
<evidence type="ECO:0000259" key="2">
    <source>
        <dbReference type="Pfam" id="PF01558"/>
    </source>
</evidence>
<evidence type="ECO:0000313" key="5">
    <source>
        <dbReference type="Proteomes" id="UP000029525"/>
    </source>
</evidence>
<dbReference type="NCBIfam" id="TIGR03710">
    <property type="entry name" value="OAFO_sf"/>
    <property type="match status" value="1"/>
</dbReference>
<dbReference type="InterPro" id="IPR050722">
    <property type="entry name" value="Pyruvate:ferred/Flavod_OxRd"/>
</dbReference>
<feature type="domain" description="Pyruvate/ketoisovalerate oxidoreductase catalytic" evidence="2">
    <location>
        <begin position="22"/>
        <end position="212"/>
    </location>
</feature>
<dbReference type="Pfam" id="PF01558">
    <property type="entry name" value="POR"/>
    <property type="match status" value="1"/>
</dbReference>
<feature type="domain" description="Pyruvate flavodoxin/ferredoxin oxidoreductase pyrimidine binding" evidence="3">
    <location>
        <begin position="262"/>
        <end position="445"/>
    </location>
</feature>
<dbReference type="FunFam" id="3.40.50.970:FF:000022">
    <property type="entry name" value="2-oxoglutarate ferredoxin oxidoreductase alpha subunit"/>
    <property type="match status" value="1"/>
</dbReference>
<dbReference type="GO" id="GO:0016903">
    <property type="term" value="F:oxidoreductase activity, acting on the aldehyde or oxo group of donors"/>
    <property type="evidence" value="ECO:0007669"/>
    <property type="project" value="InterPro"/>
</dbReference>
<dbReference type="Gene3D" id="3.40.50.920">
    <property type="match status" value="1"/>
</dbReference>
<evidence type="ECO:0000256" key="1">
    <source>
        <dbReference type="ARBA" id="ARBA00023002"/>
    </source>
</evidence>
<evidence type="ECO:0000259" key="3">
    <source>
        <dbReference type="Pfam" id="PF01855"/>
    </source>
</evidence>
<dbReference type="InterPro" id="IPR022367">
    <property type="entry name" value="2-oxoacid/accept_OxRdtase_asu"/>
</dbReference>
<dbReference type="RefSeq" id="WP_004337264.1">
    <property type="nucleotide sequence ID" value="NZ_JRNQ01000003.1"/>
</dbReference>
<dbReference type="InterPro" id="IPR009014">
    <property type="entry name" value="Transketo_C/PFOR_II"/>
</dbReference>
<dbReference type="Gene3D" id="3.40.920.10">
    <property type="entry name" value="Pyruvate-ferredoxin oxidoreductase, PFOR, domain III"/>
    <property type="match status" value="1"/>
</dbReference>
<organism evidence="4 5">
    <name type="scientific">Prevotella bivia DNF00320</name>
    <dbReference type="NCBI Taxonomy" id="1401068"/>
    <lineage>
        <taxon>Bacteria</taxon>
        <taxon>Pseudomonadati</taxon>
        <taxon>Bacteroidota</taxon>
        <taxon>Bacteroidia</taxon>
        <taxon>Bacteroidales</taxon>
        <taxon>Prevotellaceae</taxon>
        <taxon>Prevotella</taxon>
    </lineage>
</organism>
<reference evidence="4 5" key="1">
    <citation type="submission" date="2014-07" db="EMBL/GenBank/DDBJ databases">
        <authorList>
            <person name="McCorrison J."/>
            <person name="Sanka R."/>
            <person name="Torralba M."/>
            <person name="Gillis M."/>
            <person name="Haft D.H."/>
            <person name="Methe B."/>
            <person name="Sutton G."/>
            <person name="Nelson K.E."/>
        </authorList>
    </citation>
    <scope>NUCLEOTIDE SEQUENCE [LARGE SCALE GENOMIC DNA]</scope>
    <source>
        <strain evidence="4 5">DNF00320</strain>
    </source>
</reference>
<dbReference type="InterPro" id="IPR002869">
    <property type="entry name" value="Pyrv_flavodox_OxRed_cen"/>
</dbReference>
<keyword evidence="1" id="KW-0560">Oxidoreductase</keyword>
<dbReference type="PANTHER" id="PTHR32154:SF20">
    <property type="entry name" value="2-OXOGLUTARATE OXIDOREDUCTASE SUBUNIT KORA"/>
    <property type="match status" value="1"/>
</dbReference>